<comment type="cofactor">
    <cofactor evidence="1">
        <name>Zn(2+)</name>
        <dbReference type="ChEBI" id="CHEBI:29105"/>
    </cofactor>
</comment>
<dbReference type="PANTHER" id="PTHR21445:SF0">
    <property type="entry name" value="APURINIC-APYRIMIDINIC ENDONUCLEASE"/>
    <property type="match status" value="1"/>
</dbReference>
<keyword evidence="6" id="KW-0862">Zinc</keyword>
<organism evidence="9 10">
    <name type="scientific">Pseudonocardia eucalypti</name>
    <dbReference type="NCBI Taxonomy" id="648755"/>
    <lineage>
        <taxon>Bacteria</taxon>
        <taxon>Bacillati</taxon>
        <taxon>Actinomycetota</taxon>
        <taxon>Actinomycetes</taxon>
        <taxon>Pseudonocardiales</taxon>
        <taxon>Pseudonocardiaceae</taxon>
        <taxon>Pseudonocardia</taxon>
    </lineage>
</organism>
<evidence type="ECO:0000256" key="3">
    <source>
        <dbReference type="ARBA" id="ARBA00022723"/>
    </source>
</evidence>
<dbReference type="SUPFAM" id="SSF51658">
    <property type="entry name" value="Xylose isomerase-like"/>
    <property type="match status" value="1"/>
</dbReference>
<dbReference type="Pfam" id="PF01261">
    <property type="entry name" value="AP_endonuc_2"/>
    <property type="match status" value="1"/>
</dbReference>
<evidence type="ECO:0000256" key="2">
    <source>
        <dbReference type="ARBA" id="ARBA00005340"/>
    </source>
</evidence>
<evidence type="ECO:0000313" key="9">
    <source>
        <dbReference type="EMBL" id="GAA5144631.1"/>
    </source>
</evidence>
<dbReference type="Proteomes" id="UP001428817">
    <property type="component" value="Unassembled WGS sequence"/>
</dbReference>
<dbReference type="InterPro" id="IPR013022">
    <property type="entry name" value="Xyl_isomerase-like_TIM-brl"/>
</dbReference>
<evidence type="ECO:0000256" key="1">
    <source>
        <dbReference type="ARBA" id="ARBA00001947"/>
    </source>
</evidence>
<keyword evidence="4" id="KW-0227">DNA damage</keyword>
<gene>
    <name evidence="9" type="ORF">GCM10023321_01320</name>
</gene>
<dbReference type="PANTHER" id="PTHR21445">
    <property type="entry name" value="ENDONUCLEASE IV ENDODEOXYRIBONUCLEASE IV"/>
    <property type="match status" value="1"/>
</dbReference>
<sequence length="261" mass="27542">MRIGAHVRSDADPLGSAAECGAEVMQFFLADPQGWKKPPAHPMAATIADAAARGEMTVFVHSPYVVNLASTNNRIRIPSRKLVQQHAEGAAAVGAQGLVVHGGHVTAGEEPGVGVDNWRKFFARQQDDAGGFAVPILIENTAGGDNAMARRFDALARLWDAVGDYGAGFCLDTCHAFAGGEDLVDVVERAKAITGRIDLVHLNNSRDEFNSARDRHANIAAGTIDPDQLVAVCAAAGAPVVVETPAEGMAEDISYLRKHLS</sequence>
<dbReference type="InterPro" id="IPR001719">
    <property type="entry name" value="AP_endonuc_2"/>
</dbReference>
<dbReference type="Gene3D" id="3.20.20.150">
    <property type="entry name" value="Divalent-metal-dependent TIM barrel enzymes"/>
    <property type="match status" value="1"/>
</dbReference>
<evidence type="ECO:0000313" key="10">
    <source>
        <dbReference type="Proteomes" id="UP001428817"/>
    </source>
</evidence>
<dbReference type="InterPro" id="IPR036237">
    <property type="entry name" value="Xyl_isomerase-like_sf"/>
</dbReference>
<reference evidence="10" key="1">
    <citation type="journal article" date="2019" name="Int. J. Syst. Evol. Microbiol.">
        <title>The Global Catalogue of Microorganisms (GCM) 10K type strain sequencing project: providing services to taxonomists for standard genome sequencing and annotation.</title>
        <authorList>
            <consortium name="The Broad Institute Genomics Platform"/>
            <consortium name="The Broad Institute Genome Sequencing Center for Infectious Disease"/>
            <person name="Wu L."/>
            <person name="Ma J."/>
        </authorList>
    </citation>
    <scope>NUCLEOTIDE SEQUENCE [LARGE SCALE GENOMIC DNA]</scope>
    <source>
        <strain evidence="10">JCM 18303</strain>
    </source>
</reference>
<evidence type="ECO:0000256" key="5">
    <source>
        <dbReference type="ARBA" id="ARBA00022801"/>
    </source>
</evidence>
<feature type="domain" description="Xylose isomerase-like TIM barrel" evidence="8">
    <location>
        <begin position="17"/>
        <end position="258"/>
    </location>
</feature>
<accession>A0ABP9PD31</accession>
<evidence type="ECO:0000256" key="4">
    <source>
        <dbReference type="ARBA" id="ARBA00022763"/>
    </source>
</evidence>
<evidence type="ECO:0000256" key="7">
    <source>
        <dbReference type="ARBA" id="ARBA00023204"/>
    </source>
</evidence>
<name>A0ABP9PD31_9PSEU</name>
<keyword evidence="5" id="KW-0378">Hydrolase</keyword>
<dbReference type="PROSITE" id="PS51432">
    <property type="entry name" value="AP_NUCLEASE_F2_4"/>
    <property type="match status" value="1"/>
</dbReference>
<dbReference type="RefSeq" id="WP_185058434.1">
    <property type="nucleotide sequence ID" value="NZ_BAABJP010000001.1"/>
</dbReference>
<keyword evidence="3" id="KW-0479">Metal-binding</keyword>
<dbReference type="InterPro" id="IPR018246">
    <property type="entry name" value="AP_endonuc_F2_Zn_BS"/>
</dbReference>
<keyword evidence="10" id="KW-1185">Reference proteome</keyword>
<dbReference type="PROSITE" id="PS00730">
    <property type="entry name" value="AP_NUCLEASE_F2_2"/>
    <property type="match status" value="1"/>
</dbReference>
<dbReference type="SMART" id="SM00518">
    <property type="entry name" value="AP2Ec"/>
    <property type="match status" value="1"/>
</dbReference>
<proteinExistence type="inferred from homology"/>
<evidence type="ECO:0000259" key="8">
    <source>
        <dbReference type="Pfam" id="PF01261"/>
    </source>
</evidence>
<dbReference type="NCBIfam" id="NF002198">
    <property type="entry name" value="PRK01060.1-3"/>
    <property type="match status" value="1"/>
</dbReference>
<evidence type="ECO:0000256" key="6">
    <source>
        <dbReference type="ARBA" id="ARBA00022833"/>
    </source>
</evidence>
<dbReference type="EMBL" id="BAABJP010000001">
    <property type="protein sequence ID" value="GAA5144631.1"/>
    <property type="molecule type" value="Genomic_DNA"/>
</dbReference>
<comment type="caution">
    <text evidence="9">The sequence shown here is derived from an EMBL/GenBank/DDBJ whole genome shotgun (WGS) entry which is preliminary data.</text>
</comment>
<keyword evidence="7" id="KW-0234">DNA repair</keyword>
<protein>
    <submittedName>
        <fullName evidence="9">Deoxyribonuclease IV</fullName>
    </submittedName>
</protein>
<comment type="similarity">
    <text evidence="2">Belongs to the AP endonuclease 2 family.</text>
</comment>